<keyword evidence="5" id="KW-1185">Reference proteome</keyword>
<name>A0A6S6QLH8_9HYPH</name>
<dbReference type="KEGG" id="tso:IZ6_09010"/>
<feature type="domain" description="Thioredoxin" evidence="3">
    <location>
        <begin position="25"/>
        <end position="229"/>
    </location>
</feature>
<dbReference type="PANTHER" id="PTHR13887:SF56">
    <property type="entry name" value="THIOREDOXIN-LIKE REDUCTASE RV2466C"/>
    <property type="match status" value="1"/>
</dbReference>
<dbReference type="SUPFAM" id="SSF52833">
    <property type="entry name" value="Thioredoxin-like"/>
    <property type="match status" value="1"/>
</dbReference>
<evidence type="ECO:0000256" key="2">
    <source>
        <dbReference type="ARBA" id="ARBA00005791"/>
    </source>
</evidence>
<evidence type="ECO:0000259" key="3">
    <source>
        <dbReference type="PROSITE" id="PS51352"/>
    </source>
</evidence>
<dbReference type="AlphaFoldDB" id="A0A6S6QLH8"/>
<dbReference type="InterPro" id="IPR013766">
    <property type="entry name" value="Thioredoxin_domain"/>
</dbReference>
<dbReference type="PROSITE" id="PS51352">
    <property type="entry name" value="THIOREDOXIN_2"/>
    <property type="match status" value="1"/>
</dbReference>
<dbReference type="Proteomes" id="UP000515317">
    <property type="component" value="Chromosome"/>
</dbReference>
<evidence type="ECO:0000313" key="4">
    <source>
        <dbReference type="EMBL" id="BCJ90166.1"/>
    </source>
</evidence>
<organism evidence="4 5">
    <name type="scientific">Terrihabitans soli</name>
    <dbReference type="NCBI Taxonomy" id="708113"/>
    <lineage>
        <taxon>Bacteria</taxon>
        <taxon>Pseudomonadati</taxon>
        <taxon>Pseudomonadota</taxon>
        <taxon>Alphaproteobacteria</taxon>
        <taxon>Hyphomicrobiales</taxon>
        <taxon>Terrihabitans</taxon>
    </lineage>
</organism>
<accession>A0A6S6QLH8</accession>
<dbReference type="InterPro" id="IPR036249">
    <property type="entry name" value="Thioredoxin-like_sf"/>
</dbReference>
<dbReference type="Gene3D" id="3.40.30.10">
    <property type="entry name" value="Glutaredoxin"/>
    <property type="match status" value="1"/>
</dbReference>
<dbReference type="EMBL" id="AP023361">
    <property type="protein sequence ID" value="BCJ90166.1"/>
    <property type="molecule type" value="Genomic_DNA"/>
</dbReference>
<sequence length="230" mass="25064">MKRQTMIAVAAAAVIVAGIAGYFVYAIQSESGGSSLLPGAEQSEGPAQVSMEELLAPGPIPDHVLGPADAPVTVVEYASLTCSHCKAFHEETFSEVKKRYIDTGKIRFIFRDFPLDQFATAGAMLGRCAGEGKYFPIADAFFDQQDQLRAAPDPFVWLQSFAKQVGFTQESFEACLSNQSLTDNILAVRQRASEKFGVSSTPTFFFNGKVRRGGMTIEEFEQELGPLLKK</sequence>
<comment type="function">
    <text evidence="1">May be required for disulfide bond formation in some proteins.</text>
</comment>
<evidence type="ECO:0000313" key="5">
    <source>
        <dbReference type="Proteomes" id="UP000515317"/>
    </source>
</evidence>
<reference evidence="4 5" key="1">
    <citation type="submission" date="2020-08" db="EMBL/GenBank/DDBJ databases">
        <title>Genome sequence of Rhizobiales bacterium strain IZ6.</title>
        <authorList>
            <person name="Nakai R."/>
            <person name="Naganuma T."/>
        </authorList>
    </citation>
    <scope>NUCLEOTIDE SEQUENCE [LARGE SCALE GENOMIC DNA]</scope>
    <source>
        <strain evidence="4 5">IZ6</strain>
    </source>
</reference>
<proteinExistence type="inferred from homology"/>
<evidence type="ECO:0000256" key="1">
    <source>
        <dbReference type="ARBA" id="ARBA00003565"/>
    </source>
</evidence>
<gene>
    <name evidence="4" type="ORF">IZ6_09010</name>
</gene>
<dbReference type="PANTHER" id="PTHR13887">
    <property type="entry name" value="GLUTATHIONE S-TRANSFERASE KAPPA"/>
    <property type="match status" value="1"/>
</dbReference>
<dbReference type="InterPro" id="IPR012336">
    <property type="entry name" value="Thioredoxin-like_fold"/>
</dbReference>
<comment type="similarity">
    <text evidence="2">Belongs to the thioredoxin family. DsbA subfamily.</text>
</comment>
<protein>
    <submittedName>
        <fullName evidence="4">Disulfide bond formation protein DsbD</fullName>
    </submittedName>
</protein>
<dbReference type="RefSeq" id="WP_222876817.1">
    <property type="nucleotide sequence ID" value="NZ_AP023361.1"/>
</dbReference>
<dbReference type="Pfam" id="PF13462">
    <property type="entry name" value="Thioredoxin_4"/>
    <property type="match status" value="1"/>
</dbReference>